<dbReference type="Pfam" id="PF09087">
    <property type="entry name" value="Cyc-maltodext_N"/>
    <property type="match status" value="1"/>
</dbReference>
<dbReference type="InterPro" id="IPR015171">
    <property type="entry name" value="Cyc-maltodext_N"/>
</dbReference>
<reference evidence="4 5" key="1">
    <citation type="submission" date="2018-04" db="EMBL/GenBank/DDBJ databases">
        <title>Adhaeribacter sp. HMF7616 genome sequencing and assembly.</title>
        <authorList>
            <person name="Kang H."/>
            <person name="Kang J."/>
            <person name="Cha I."/>
            <person name="Kim H."/>
            <person name="Joh K."/>
        </authorList>
    </citation>
    <scope>NUCLEOTIDE SEQUENCE [LARGE SCALE GENOMIC DNA]</scope>
    <source>
        <strain evidence="4 5">HMF7616</strain>
    </source>
</reference>
<dbReference type="InterPro" id="IPR014756">
    <property type="entry name" value="Ig_E-set"/>
</dbReference>
<proteinExistence type="predicted"/>
<dbReference type="SUPFAM" id="SSF51445">
    <property type="entry name" value="(Trans)glycosidases"/>
    <property type="match status" value="1"/>
</dbReference>
<evidence type="ECO:0000256" key="2">
    <source>
        <dbReference type="ARBA" id="ARBA00023295"/>
    </source>
</evidence>
<dbReference type="Gene3D" id="2.60.40.1180">
    <property type="entry name" value="Golgi alpha-mannosidase II"/>
    <property type="match status" value="1"/>
</dbReference>
<dbReference type="GO" id="GO:0005975">
    <property type="term" value="P:carbohydrate metabolic process"/>
    <property type="evidence" value="ECO:0007669"/>
    <property type="project" value="InterPro"/>
</dbReference>
<dbReference type="InterPro" id="IPR019492">
    <property type="entry name" value="Cyclo-malto-dextrinase_C"/>
</dbReference>
<dbReference type="GO" id="GO:0016798">
    <property type="term" value="F:hydrolase activity, acting on glycosyl bonds"/>
    <property type="evidence" value="ECO:0007669"/>
    <property type="project" value="UniProtKB-KW"/>
</dbReference>
<comment type="caution">
    <text evidence="4">The sequence shown here is derived from an EMBL/GenBank/DDBJ whole genome shotgun (WGS) entry which is preliminary data.</text>
</comment>
<dbReference type="Gene3D" id="2.60.40.10">
    <property type="entry name" value="Immunoglobulins"/>
    <property type="match status" value="1"/>
</dbReference>
<dbReference type="SUPFAM" id="SSF51011">
    <property type="entry name" value="Glycosyl hydrolase domain"/>
    <property type="match status" value="1"/>
</dbReference>
<organism evidence="4 5">
    <name type="scientific">Adhaeribacter pallidiroseus</name>
    <dbReference type="NCBI Taxonomy" id="2072847"/>
    <lineage>
        <taxon>Bacteria</taxon>
        <taxon>Pseudomonadati</taxon>
        <taxon>Bacteroidota</taxon>
        <taxon>Cytophagia</taxon>
        <taxon>Cytophagales</taxon>
        <taxon>Hymenobacteraceae</taxon>
        <taxon>Adhaeribacter</taxon>
    </lineage>
</organism>
<sequence length="623" mass="71832">MLMKRVLFTITLLILGVNGYAQIPALERIEPAFWWTGMQNPKLQLIVHGKNIAERTVTIAYPGVQLTQVHKVQNPNYLFVDLTIATTATPGKFLINFEKVGAKKLTYTYELKQRDTSPNRIQGVTSKDLVYLIMPDRFANGDKTNDVVKEMQETTLNRDTLITRHGGDLQGIINHLDYLQDLGVTALWINPVLENDQPKYSYHGYANTENYKIDRRFGTNELYKKLVEACHKRGMKVIKDLVHNHFGNQHWAIKDMPAADWVHEWPQFTRTSYKDQVLFDPYAAPEDKKRMTDGWFDTHMPDINQNNPFVRNYITQSHIWWIEYAGLDGFRLDTYAYNDADFMAEWGKAIKAEYPQFTFFGETWVQGVPNQVYFTQGNTVNRGFDTQLPGVTDFQTYWAIIEAMNGKFGWNDGVTKLYTTLASDYQYQDASRNVVFLDNHDLSRFYSLVNEDIAKYKSAIAWLLTTRGIPQLYYGAEVLMKNLANPDGKVREDFKGGWPGDKINKFTAAGRTAPENDVFNYVRKLANYRKQNEVLQTGKLMQYVPENGMYVYFRYNADKTVMVAMNTNEKEETLSLNRFKEQINNFTQGQNIITDELLSLKDNLKVPAKTTLILALKASKAVN</sequence>
<keyword evidence="5" id="KW-1185">Reference proteome</keyword>
<dbReference type="InterPro" id="IPR013783">
    <property type="entry name" value="Ig-like_fold"/>
</dbReference>
<dbReference type="SUPFAM" id="SSF81296">
    <property type="entry name" value="E set domains"/>
    <property type="match status" value="1"/>
</dbReference>
<evidence type="ECO:0000256" key="1">
    <source>
        <dbReference type="ARBA" id="ARBA00022801"/>
    </source>
</evidence>
<evidence type="ECO:0000259" key="3">
    <source>
        <dbReference type="SMART" id="SM00642"/>
    </source>
</evidence>
<dbReference type="PANTHER" id="PTHR10357:SF210">
    <property type="entry name" value="MALTODEXTRIN GLUCOSIDASE"/>
    <property type="match status" value="1"/>
</dbReference>
<dbReference type="InterPro" id="IPR013780">
    <property type="entry name" value="Glyco_hydro_b"/>
</dbReference>
<dbReference type="InterPro" id="IPR017853">
    <property type="entry name" value="GH"/>
</dbReference>
<keyword evidence="1" id="KW-0378">Hydrolase</keyword>
<accession>A0A369QG17</accession>
<dbReference type="EMBL" id="QASA01000001">
    <property type="protein sequence ID" value="RDC63871.1"/>
    <property type="molecule type" value="Genomic_DNA"/>
</dbReference>
<protein>
    <submittedName>
        <fullName evidence="4">Cyclomaltodextrin glucanotransferase</fullName>
        <ecNumber evidence="4">2.4.1.19</ecNumber>
    </submittedName>
</protein>
<dbReference type="Gene3D" id="3.20.20.80">
    <property type="entry name" value="Glycosidases"/>
    <property type="match status" value="1"/>
</dbReference>
<keyword evidence="4" id="KW-0328">Glycosyltransferase</keyword>
<dbReference type="SMART" id="SM00642">
    <property type="entry name" value="Aamy"/>
    <property type="match status" value="1"/>
</dbReference>
<keyword evidence="4" id="KW-0808">Transferase</keyword>
<feature type="domain" description="Glycosyl hydrolase family 13 catalytic" evidence="3">
    <location>
        <begin position="132"/>
        <end position="529"/>
    </location>
</feature>
<dbReference type="Pfam" id="PF10438">
    <property type="entry name" value="Cyc-maltodext_C"/>
    <property type="match status" value="1"/>
</dbReference>
<keyword evidence="2" id="KW-0326">Glycosidase</keyword>
<dbReference type="Proteomes" id="UP000253919">
    <property type="component" value="Unassembled WGS sequence"/>
</dbReference>
<dbReference type="EC" id="2.4.1.19" evidence="4"/>
<dbReference type="PANTHER" id="PTHR10357">
    <property type="entry name" value="ALPHA-AMYLASE FAMILY MEMBER"/>
    <property type="match status" value="1"/>
</dbReference>
<name>A0A369QG17_9BACT</name>
<evidence type="ECO:0000313" key="4">
    <source>
        <dbReference type="EMBL" id="RDC63871.1"/>
    </source>
</evidence>
<evidence type="ECO:0000313" key="5">
    <source>
        <dbReference type="Proteomes" id="UP000253919"/>
    </source>
</evidence>
<dbReference type="InterPro" id="IPR006047">
    <property type="entry name" value="GH13_cat_dom"/>
</dbReference>
<dbReference type="GO" id="GO:0043895">
    <property type="term" value="F:cyclomaltodextrin glucanotransferase activity"/>
    <property type="evidence" value="ECO:0007669"/>
    <property type="project" value="UniProtKB-EC"/>
</dbReference>
<dbReference type="AlphaFoldDB" id="A0A369QG17"/>
<dbReference type="CDD" id="cd11340">
    <property type="entry name" value="AmyAc_bac_CMD_like_3"/>
    <property type="match status" value="1"/>
</dbReference>
<dbReference type="Pfam" id="PF00128">
    <property type="entry name" value="Alpha-amylase"/>
    <property type="match status" value="1"/>
</dbReference>
<gene>
    <name evidence="4" type="ORF">AHMF7616_02480</name>
</gene>